<keyword evidence="2" id="KW-1185">Reference proteome</keyword>
<evidence type="ECO:0000313" key="1">
    <source>
        <dbReference type="EMBL" id="AFM14179.1"/>
    </source>
</evidence>
<dbReference type="OrthoDB" id="336037at2"/>
<evidence type="ECO:0000313" key="2">
    <source>
        <dbReference type="Proteomes" id="UP000006048"/>
    </source>
</evidence>
<proteinExistence type="predicted"/>
<dbReference type="Gene3D" id="1.10.30.50">
    <property type="match status" value="1"/>
</dbReference>
<dbReference type="AlphaFoldDB" id="I4BA72"/>
<reference evidence="1 2" key="1">
    <citation type="submission" date="2012-06" db="EMBL/GenBank/DDBJ databases">
        <title>The complete chromosome of genome of Turneriella parva DSM 21527.</title>
        <authorList>
            <consortium name="US DOE Joint Genome Institute (JGI-PGF)"/>
            <person name="Lucas S."/>
            <person name="Han J."/>
            <person name="Lapidus A."/>
            <person name="Bruce D."/>
            <person name="Goodwin L."/>
            <person name="Pitluck S."/>
            <person name="Peters L."/>
            <person name="Kyrpides N."/>
            <person name="Mavromatis K."/>
            <person name="Ivanova N."/>
            <person name="Mikhailova N."/>
            <person name="Chertkov O."/>
            <person name="Detter J.C."/>
            <person name="Tapia R."/>
            <person name="Han C."/>
            <person name="Land M."/>
            <person name="Hauser L."/>
            <person name="Markowitz V."/>
            <person name="Cheng J.-F."/>
            <person name="Hugenholtz P."/>
            <person name="Woyke T."/>
            <person name="Wu D."/>
            <person name="Gronow S."/>
            <person name="Wellnitz S."/>
            <person name="Brambilla E."/>
            <person name="Klenk H.-P."/>
            <person name="Eisen J.A."/>
        </authorList>
    </citation>
    <scope>NUCLEOTIDE SEQUENCE [LARGE SCALE GENOMIC DNA]</scope>
    <source>
        <strain evidence="2">ATCC BAA-1111 / DSM 21527 / NCTC 11395 / H</strain>
    </source>
</reference>
<accession>I4BA72</accession>
<dbReference type="HOGENOM" id="CLU_2345840_0_0_12"/>
<sequence>MFYSLMGSGDSYKFTAKDFYTLLDKQQYRCRLSGRELTPENTDGEHILPLELGGQHQPENICLVVRDVARLKRHLTEQAVVELCYDILKNRGLEFDFNVSKVS</sequence>
<dbReference type="EMBL" id="CP002959">
    <property type="protein sequence ID" value="AFM14179.1"/>
    <property type="molecule type" value="Genomic_DNA"/>
</dbReference>
<dbReference type="Proteomes" id="UP000006048">
    <property type="component" value="Chromosome"/>
</dbReference>
<gene>
    <name evidence="1" type="ordered locus">Turpa_3544</name>
</gene>
<dbReference type="RefSeq" id="WP_014804657.1">
    <property type="nucleotide sequence ID" value="NC_018020.1"/>
</dbReference>
<protein>
    <recommendedName>
        <fullName evidence="3">HNH endonuclease</fullName>
    </recommendedName>
</protein>
<dbReference type="STRING" id="869212.Turpa_3544"/>
<dbReference type="KEGG" id="tpx:Turpa_3544"/>
<organism evidence="1 2">
    <name type="scientific">Turneriella parva (strain ATCC BAA-1111 / DSM 21527 / NCTC 11395 / H)</name>
    <name type="common">Leptospira parva</name>
    <dbReference type="NCBI Taxonomy" id="869212"/>
    <lineage>
        <taxon>Bacteria</taxon>
        <taxon>Pseudomonadati</taxon>
        <taxon>Spirochaetota</taxon>
        <taxon>Spirochaetia</taxon>
        <taxon>Leptospirales</taxon>
        <taxon>Leptospiraceae</taxon>
        <taxon>Turneriella</taxon>
    </lineage>
</organism>
<evidence type="ECO:0008006" key="3">
    <source>
        <dbReference type="Google" id="ProtNLM"/>
    </source>
</evidence>
<name>I4BA72_TURPD</name>